<proteinExistence type="predicted"/>
<dbReference type="Proteomes" id="UP000187283">
    <property type="component" value="Unassembled WGS sequence"/>
</dbReference>
<keyword evidence="2" id="KW-1185">Reference proteome</keyword>
<dbReference type="AlphaFoldDB" id="A0A1R1X8Q7"/>
<sequence length="886" mass="100828">MKTVSSKSQLHESYSSGWEWANLQRLPKICARDMISDILKMITELSAIPPFQLDPRVNFSLKESFIKDGSELIVENEILNQNFTLVCLYSIIINNIISNDSKISHDSKKITPFYGVENSDFSDVKSSELDSEQTGFLDGSIKASKVCLNHLVPSERYILDLWALEASCLIASLLGATIDSKDKNFYHNNHRGYRDSDDYISQNSQHNTSGSSEESFIEKLLKTKSDSSSKVPKSGLLTDPKSYLLIQSFVSVDLPRLFFDIKYFSKTVLSIRCLQNLKKFSGNCKFKVESYQNLFIKRNFINLQICQRIIAHNLLKFHTKPLDPFKNKMDSVNSTNTDIGIEVLNNQSLVKKNNFSVFSQWWISTLSVAVNEIISSSKKIEKSFHESVLMKSTYNDSCNKSFDSSHQPCQREIFRLPSLSCLDYISGNSKSVTLAFHTANSLLELLPLVQYNEQILNSLTFIEIPEQLKKNKIEMIFDNFKLKNKYSTLSIEDYSSILTSKSLYEYSTISQIKKPFNTKINVSHNTQGYGDNPVINDKIQFSSATKLLTLFLFNIHQIKAPKKNADLFQPNSILYNHLNILPSLMSKTESPTKEGLSKIILEEYIYSSTCWKFLSSNVHSFLQKIINTKPGWLSATSNIYVSVLIGTGLVNSFQQEVNPLRFIKNNILANSIESIVNLHKSRNFKFINDCTKLIEILFNSKQELIFEVARLDENIYEYQNILSDSLKSNIHYSPLSILTQSLSFSLGYNICDHSKTNLKENYSRLQSSLYAGILGIGVSGTDSGNFGFLFTYNQDNLLCPNSNLEFKSSIPPKLTLNPFDICILENNFAESSSIDDLFAAIHDLSGKQNENTRVVFRGRNLFTASLQHNLSKKRKELFRYTISFPN</sequence>
<dbReference type="OrthoDB" id="5660236at2759"/>
<protein>
    <submittedName>
        <fullName evidence="1">Uncharacterized protein</fullName>
    </submittedName>
</protein>
<name>A0A1R1X8Q7_9FUNG</name>
<organism evidence="1 2">
    <name type="scientific">Smittium culicis</name>
    <dbReference type="NCBI Taxonomy" id="133412"/>
    <lineage>
        <taxon>Eukaryota</taxon>
        <taxon>Fungi</taxon>
        <taxon>Fungi incertae sedis</taxon>
        <taxon>Zoopagomycota</taxon>
        <taxon>Kickxellomycotina</taxon>
        <taxon>Harpellomycetes</taxon>
        <taxon>Harpellales</taxon>
        <taxon>Legeriomycetaceae</taxon>
        <taxon>Smittium</taxon>
    </lineage>
</organism>
<reference evidence="1 2" key="1">
    <citation type="submission" date="2017-01" db="EMBL/GenBank/DDBJ databases">
        <authorList>
            <person name="Mah S.A."/>
            <person name="Swanson W.J."/>
            <person name="Moy G.W."/>
            <person name="Vacquier V.D."/>
        </authorList>
    </citation>
    <scope>NUCLEOTIDE SEQUENCE [LARGE SCALE GENOMIC DNA]</scope>
    <source>
        <strain evidence="1 2">GSMNP</strain>
    </source>
</reference>
<evidence type="ECO:0000313" key="1">
    <source>
        <dbReference type="EMBL" id="OMJ11023.1"/>
    </source>
</evidence>
<gene>
    <name evidence="1" type="ORF">AYI70_g9962</name>
</gene>
<accession>A0A1R1X8Q7</accession>
<evidence type="ECO:0000313" key="2">
    <source>
        <dbReference type="Proteomes" id="UP000187283"/>
    </source>
</evidence>
<dbReference type="EMBL" id="LSSN01004735">
    <property type="protein sequence ID" value="OMJ11023.1"/>
    <property type="molecule type" value="Genomic_DNA"/>
</dbReference>
<comment type="caution">
    <text evidence="1">The sequence shown here is derived from an EMBL/GenBank/DDBJ whole genome shotgun (WGS) entry which is preliminary data.</text>
</comment>